<reference evidence="4 5" key="2">
    <citation type="journal article" date="2008" name="Int. J. Syst. Evol. Microbiol.">
        <title>Methanocella paludicola gen. nov., sp. nov., a methane-producing archaeon, the first isolate of the lineage 'Rice Cluster I', and proposal of the new archaeal order Methanocellales ord. nov.</title>
        <authorList>
            <person name="Sakai S."/>
            <person name="Imachi H."/>
            <person name="Hanada S."/>
            <person name="Ohashi A."/>
            <person name="Harada H."/>
            <person name="Kamagata Y."/>
        </authorList>
    </citation>
    <scope>NUCLEOTIDE SEQUENCE [LARGE SCALE GENOMIC DNA]</scope>
    <source>
        <strain evidence="5">DSM 17711 / JCM 13418 / NBRC 101707 / SANAE</strain>
    </source>
</reference>
<keyword evidence="2 3" id="KW-0501">Molybdenum cofactor biosynthesis</keyword>
<dbReference type="InterPro" id="IPR016193">
    <property type="entry name" value="Cytidine_deaminase-like"/>
</dbReference>
<evidence type="ECO:0000256" key="2">
    <source>
        <dbReference type="ARBA" id="ARBA00023150"/>
    </source>
</evidence>
<dbReference type="KEGG" id="mpd:MCP_2787"/>
<dbReference type="eggNOG" id="arCOG04358">
    <property type="taxonomic scope" value="Archaea"/>
</dbReference>
<evidence type="ECO:0000256" key="3">
    <source>
        <dbReference type="HAMAP-Rule" id="MF_00187"/>
    </source>
</evidence>
<dbReference type="PIRSF" id="PIRSF015626">
    <property type="entry name" value="FdhD"/>
    <property type="match status" value="1"/>
</dbReference>
<dbReference type="HAMAP" id="MF_00187">
    <property type="entry name" value="FdhD"/>
    <property type="match status" value="1"/>
</dbReference>
<dbReference type="GeneID" id="8682472"/>
<evidence type="ECO:0000313" key="4">
    <source>
        <dbReference type="EMBL" id="BAI62859.1"/>
    </source>
</evidence>
<keyword evidence="1 3" id="KW-0963">Cytoplasm</keyword>
<protein>
    <recommendedName>
        <fullName evidence="3">Sulfur carrier protein FdhD</fullName>
    </recommendedName>
</protein>
<reference evidence="4 5" key="1">
    <citation type="journal article" date="2007" name="Appl. Environ. Microbiol.">
        <title>Isolation of key methanogens for global methane emission from rice paddy fields: a novel isolate affiliated with the clone cluster rice cluster I.</title>
        <authorList>
            <person name="Sakai S."/>
            <person name="Imachi H."/>
            <person name="Sekiguchi Y."/>
            <person name="Ohashi A."/>
            <person name="Harada H."/>
            <person name="Kamagata Y."/>
        </authorList>
    </citation>
    <scope>NUCLEOTIDE SEQUENCE [LARGE SCALE GENOMIC DNA]</scope>
    <source>
        <strain evidence="5">DSM 17711 / JCM 13418 / NBRC 101707 / SANAE</strain>
    </source>
</reference>
<dbReference type="Gene3D" id="3.10.20.10">
    <property type="match status" value="1"/>
</dbReference>
<dbReference type="Pfam" id="PF02634">
    <property type="entry name" value="FdhD-NarQ"/>
    <property type="match status" value="1"/>
</dbReference>
<dbReference type="Proteomes" id="UP000001882">
    <property type="component" value="Chromosome"/>
</dbReference>
<dbReference type="GO" id="GO:0006777">
    <property type="term" value="P:Mo-molybdopterin cofactor biosynthetic process"/>
    <property type="evidence" value="ECO:0007669"/>
    <property type="project" value="UniProtKB-UniRule"/>
</dbReference>
<evidence type="ECO:0000313" key="5">
    <source>
        <dbReference type="Proteomes" id="UP000001882"/>
    </source>
</evidence>
<dbReference type="PATRIC" id="fig|304371.9.peg.2853"/>
<reference evidence="5" key="3">
    <citation type="journal article" date="2011" name="PLoS ONE">
        <title>Genome sequence of a mesophilic hydrogenotrophic methanogen Methanocella paludicola, the first cultivated representative of the order Methanocellales.</title>
        <authorList>
            <person name="Sakai S."/>
            <person name="Takaki Y."/>
            <person name="Shimamura S."/>
            <person name="Sekine M."/>
            <person name="Tajima T."/>
            <person name="Kosugi H."/>
            <person name="Ichikawa N."/>
            <person name="Tasumi E."/>
            <person name="Hiraki A.T."/>
            <person name="Shimizu A."/>
            <person name="Kato Y."/>
            <person name="Nishiko R."/>
            <person name="Mori K."/>
            <person name="Fujita N."/>
            <person name="Imachi H."/>
            <person name="Takai K."/>
        </authorList>
    </citation>
    <scope>NUCLEOTIDE SEQUENCE [LARGE SCALE GENOMIC DNA]</scope>
    <source>
        <strain evidence="5">DSM 17711 / JCM 13418 / NBRC 101707 / SANAE</strain>
    </source>
</reference>
<dbReference type="GO" id="GO:0005737">
    <property type="term" value="C:cytoplasm"/>
    <property type="evidence" value="ECO:0007669"/>
    <property type="project" value="UniProtKB-SubCell"/>
</dbReference>
<dbReference type="SUPFAM" id="SSF53927">
    <property type="entry name" value="Cytidine deaminase-like"/>
    <property type="match status" value="1"/>
</dbReference>
<feature type="active site" description="Cysteine persulfide intermediate" evidence="3">
    <location>
        <position position="102"/>
    </location>
</feature>
<sequence length="252" mass="27826">MDSPLVKEYDSVKVTRMGKEPAKDPVIVETTIDLLVNGTRLSSIVTTPEMHKELVMGYLVTEGAVRSRDDIQGIEQKGNKVDVKIKNFEHFDLWYELRSSGCIGINWEHRDEDLFLPVEQKFNINVILDSLKYLYSEVHDRTRGAHMACLVDASGRAGHIALDVGRHNAIDKVVGAATLAGDDITKMFMLSSGRQPAGMVMKAARARIPLVVSKAAPISSGIDGARRANLTLCCFADKDKLKAFSCPERIIV</sequence>
<dbReference type="RefSeq" id="WP_012901529.1">
    <property type="nucleotide sequence ID" value="NC_013665.1"/>
</dbReference>
<dbReference type="InterPro" id="IPR003786">
    <property type="entry name" value="FdhD"/>
</dbReference>
<comment type="subcellular location">
    <subcellularLocation>
        <location evidence="3">Cytoplasm</location>
    </subcellularLocation>
</comment>
<dbReference type="GO" id="GO:0097163">
    <property type="term" value="F:sulfur carrier activity"/>
    <property type="evidence" value="ECO:0007669"/>
    <property type="project" value="UniProtKB-UniRule"/>
</dbReference>
<gene>
    <name evidence="3 4" type="primary">fdhD</name>
    <name evidence="4" type="ordered locus">MCP_2787</name>
</gene>
<proteinExistence type="inferred from homology"/>
<accession>D1Z2D7</accession>
<dbReference type="Gene3D" id="3.40.140.10">
    <property type="entry name" value="Cytidine Deaminase, domain 2"/>
    <property type="match status" value="1"/>
</dbReference>
<dbReference type="STRING" id="304371.MCP_2787"/>
<comment type="similarity">
    <text evidence="3">Belongs to the FdhD family.</text>
</comment>
<comment type="function">
    <text evidence="3">Required for formate dehydrogenase (FDH) activity. Acts as a sulfur carrier protein that transfers sulfur from IscS to the molybdenum cofactor prior to its insertion into FDH.</text>
</comment>
<dbReference type="PANTHER" id="PTHR30592:SF1">
    <property type="entry name" value="SULFUR CARRIER PROTEIN FDHD"/>
    <property type="match status" value="1"/>
</dbReference>
<evidence type="ECO:0000256" key="1">
    <source>
        <dbReference type="ARBA" id="ARBA00022490"/>
    </source>
</evidence>
<organism evidence="4 5">
    <name type="scientific">Methanocella paludicola (strain DSM 17711 / JCM 13418 / NBRC 101707 / SANAE)</name>
    <dbReference type="NCBI Taxonomy" id="304371"/>
    <lineage>
        <taxon>Archaea</taxon>
        <taxon>Methanobacteriati</taxon>
        <taxon>Methanobacteriota</taxon>
        <taxon>Stenosarchaea group</taxon>
        <taxon>Methanomicrobia</taxon>
        <taxon>Methanocellales</taxon>
        <taxon>Methanocellaceae</taxon>
        <taxon>Methanocella</taxon>
    </lineage>
</organism>
<dbReference type="OrthoDB" id="57189at2157"/>
<name>D1Z2D7_METPS</name>
<keyword evidence="5" id="KW-1185">Reference proteome</keyword>
<dbReference type="AlphaFoldDB" id="D1Z2D7"/>
<dbReference type="EMBL" id="AP011532">
    <property type="protein sequence ID" value="BAI62859.1"/>
    <property type="molecule type" value="Genomic_DNA"/>
</dbReference>
<comment type="caution">
    <text evidence="3">Lacks conserved residue(s) required for the propagation of feature annotation.</text>
</comment>
<dbReference type="GO" id="GO:0016783">
    <property type="term" value="F:sulfurtransferase activity"/>
    <property type="evidence" value="ECO:0007669"/>
    <property type="project" value="InterPro"/>
</dbReference>
<dbReference type="PANTHER" id="PTHR30592">
    <property type="entry name" value="FORMATE DEHYDROGENASE"/>
    <property type="match status" value="1"/>
</dbReference>
<dbReference type="InParanoid" id="D1Z2D7"/>
<dbReference type="NCBIfam" id="TIGR00129">
    <property type="entry name" value="fdhD_narQ"/>
    <property type="match status" value="1"/>
</dbReference>